<protein>
    <submittedName>
        <fullName evidence="1">Uncharacterized protein</fullName>
    </submittedName>
</protein>
<reference evidence="1 2" key="1">
    <citation type="journal article" date="2015" name="PLoS ONE">
        <title>Genome Sequence of Bacillus endophyticus and Analysis of Its Companion Mechanism in the Ketogulonigenium vulgare-Bacillus Strain Consortium.</title>
        <authorList>
            <person name="Jia N."/>
            <person name="Du J."/>
            <person name="Ding M.Z."/>
            <person name="Gao F."/>
            <person name="Yuan Y.J."/>
        </authorList>
    </citation>
    <scope>NUCLEOTIDE SEQUENCE [LARGE SCALE GENOMIC DNA]</scope>
    <source>
        <strain evidence="1 2">Hbe603</strain>
    </source>
</reference>
<accession>A0A0H4KGK0</accession>
<proteinExistence type="predicted"/>
<dbReference type="Proteomes" id="UP000036202">
    <property type="component" value="Chromosome"/>
</dbReference>
<dbReference type="RefSeq" id="WP_019392866.1">
    <property type="nucleotide sequence ID" value="NZ_ALIM01000023.1"/>
</dbReference>
<evidence type="ECO:0000313" key="2">
    <source>
        <dbReference type="Proteomes" id="UP000036202"/>
    </source>
</evidence>
<gene>
    <name evidence="1" type="ORF">BEH_04615</name>
</gene>
<evidence type="ECO:0000313" key="1">
    <source>
        <dbReference type="EMBL" id="AKO91444.1"/>
    </source>
</evidence>
<dbReference type="GeneID" id="93702162"/>
<sequence length="81" mass="9580">MKHVEWKAYVEKNLENVVSEVYIHSLETFIQIIAKDCDCTYSVAIDYKELQRSDDEKVSNLLLEKLQRVGFEHKERVLASY</sequence>
<reference evidence="2" key="2">
    <citation type="submission" date="2015-06" db="EMBL/GenBank/DDBJ databases">
        <title>Genome Sequence of Bacillus endophyticus and Analysis of its Companion Mechanism in the Ketogulonigenium vulgare-Bacillus strain Consortium.</title>
        <authorList>
            <person name="Jia N."/>
            <person name="Du J."/>
            <person name="Ding M.-Z."/>
            <person name="Gao F."/>
            <person name="Yuan Y.-J."/>
        </authorList>
    </citation>
    <scope>NUCLEOTIDE SEQUENCE [LARGE SCALE GENOMIC DNA]</scope>
    <source>
        <strain evidence="2">Hbe603</strain>
    </source>
</reference>
<organism evidence="1 2">
    <name type="scientific">Priestia filamentosa</name>
    <dbReference type="NCBI Taxonomy" id="1402861"/>
    <lineage>
        <taxon>Bacteria</taxon>
        <taxon>Bacillati</taxon>
        <taxon>Bacillota</taxon>
        <taxon>Bacilli</taxon>
        <taxon>Bacillales</taxon>
        <taxon>Bacillaceae</taxon>
        <taxon>Priestia</taxon>
    </lineage>
</organism>
<dbReference type="KEGG" id="beo:BEH_04615"/>
<dbReference type="PATRIC" id="fig|135735.6.peg.894"/>
<accession>A0A1X7EYB5</accession>
<keyword evidence="2" id="KW-1185">Reference proteome</keyword>
<dbReference type="EMBL" id="CP011974">
    <property type="protein sequence ID" value="AKO91444.1"/>
    <property type="molecule type" value="Genomic_DNA"/>
</dbReference>
<dbReference type="AlphaFoldDB" id="A0A0H4KGK0"/>
<name>A0A0H4KGK0_9BACI</name>